<keyword evidence="4" id="KW-1185">Reference proteome</keyword>
<dbReference type="InterPro" id="IPR000600">
    <property type="entry name" value="ROK"/>
</dbReference>
<dbReference type="SUPFAM" id="SSF46785">
    <property type="entry name" value="Winged helix' DNA-binding domain"/>
    <property type="match status" value="1"/>
</dbReference>
<sequence length="391" mass="40105">MSATRLPGTPRLLRALNDRAALELLLERGPLTRARLGELTGLSKVTASQLVERLEERGLVARVGEQAGGRGPNAQLYAVRPSSAHVVGVDVGPDRVVAACADITGAVIGRVEQSTRDTDDPVGVVHNAVVQAASSAQAQLSSVRRIVLGTPGLVDPGTGDITFAFNLPRWHSGLLAALRDDLHTPVVFENDVNLAAVAEAQSGAAQGLSDFVLVWVGAGVGLAIMLGGRLHHGSSGAAGEIGYLPVPGAPIPRDVSRRAKPAFQQLIGADSVRAVAREHGYPDADAAEAVRAAVAAGADGGPMLDELARRLALGVASTCVVLDPPLVVLAGEVGQAGGAALADRVQQEVAAITLVQPRVVPTGLTEEPILQGALRTALDAVRDEVFGSTVG</sequence>
<dbReference type="PANTHER" id="PTHR18964:SF149">
    <property type="entry name" value="BIFUNCTIONAL UDP-N-ACETYLGLUCOSAMINE 2-EPIMERASE_N-ACETYLMANNOSAMINE KINASE"/>
    <property type="match status" value="1"/>
</dbReference>
<dbReference type="InterPro" id="IPR043129">
    <property type="entry name" value="ATPase_NBD"/>
</dbReference>
<evidence type="ECO:0000313" key="4">
    <source>
        <dbReference type="Proteomes" id="UP001201629"/>
    </source>
</evidence>
<evidence type="ECO:0000313" key="3">
    <source>
        <dbReference type="EMBL" id="MCG5443139.1"/>
    </source>
</evidence>
<dbReference type="InterPro" id="IPR036388">
    <property type="entry name" value="WH-like_DNA-bd_sf"/>
</dbReference>
<proteinExistence type="inferred from homology"/>
<dbReference type="InterPro" id="IPR036390">
    <property type="entry name" value="WH_DNA-bd_sf"/>
</dbReference>
<dbReference type="InterPro" id="IPR000835">
    <property type="entry name" value="HTH_MarR-typ"/>
</dbReference>
<dbReference type="PANTHER" id="PTHR18964">
    <property type="entry name" value="ROK (REPRESSOR, ORF, KINASE) FAMILY"/>
    <property type="match status" value="1"/>
</dbReference>
<dbReference type="RefSeq" id="WP_238678372.1">
    <property type="nucleotide sequence ID" value="NZ_JAKKFD010000015.1"/>
</dbReference>
<dbReference type="Gene3D" id="3.30.420.40">
    <property type="match status" value="2"/>
</dbReference>
<gene>
    <name evidence="3" type="ORF">NIE79_000937</name>
</gene>
<dbReference type="Pfam" id="PF00480">
    <property type="entry name" value="ROK"/>
    <property type="match status" value="1"/>
</dbReference>
<accession>A0ABS9MZL2</accession>
<evidence type="ECO:0000259" key="2">
    <source>
        <dbReference type="Pfam" id="PF12802"/>
    </source>
</evidence>
<comment type="caution">
    <text evidence="3">The sequence shown here is derived from an EMBL/GenBank/DDBJ whole genome shotgun (WGS) entry which is preliminary data.</text>
</comment>
<comment type="similarity">
    <text evidence="1">Belongs to the ROK (NagC/XylR) family.</text>
</comment>
<organism evidence="3 4">
    <name type="scientific">Micromonospora trifolii</name>
    <dbReference type="NCBI Taxonomy" id="2911208"/>
    <lineage>
        <taxon>Bacteria</taxon>
        <taxon>Bacillati</taxon>
        <taxon>Actinomycetota</taxon>
        <taxon>Actinomycetes</taxon>
        <taxon>Micromonosporales</taxon>
        <taxon>Micromonosporaceae</taxon>
        <taxon>Micromonospora</taxon>
    </lineage>
</organism>
<protein>
    <submittedName>
        <fullName evidence="3">ROK family transcriptional regulator</fullName>
    </submittedName>
</protein>
<dbReference type="EMBL" id="JAKKFD010000015">
    <property type="protein sequence ID" value="MCG5443139.1"/>
    <property type="molecule type" value="Genomic_DNA"/>
</dbReference>
<dbReference type="SUPFAM" id="SSF53067">
    <property type="entry name" value="Actin-like ATPase domain"/>
    <property type="match status" value="1"/>
</dbReference>
<dbReference type="Gene3D" id="1.10.10.10">
    <property type="entry name" value="Winged helix-like DNA-binding domain superfamily/Winged helix DNA-binding domain"/>
    <property type="match status" value="1"/>
</dbReference>
<dbReference type="CDD" id="cd23763">
    <property type="entry name" value="ASKHA_ATPase_ROK"/>
    <property type="match status" value="1"/>
</dbReference>
<dbReference type="Pfam" id="PF12802">
    <property type="entry name" value="MarR_2"/>
    <property type="match status" value="1"/>
</dbReference>
<dbReference type="Proteomes" id="UP001201629">
    <property type="component" value="Unassembled WGS sequence"/>
</dbReference>
<reference evidence="3 4" key="1">
    <citation type="submission" date="2022-01" db="EMBL/GenBank/DDBJ databases">
        <authorList>
            <person name="Riesco R."/>
            <person name="Trujillo M.E."/>
        </authorList>
    </citation>
    <scope>NUCLEOTIDE SEQUENCE [LARGE SCALE GENOMIC DNA]</scope>
    <source>
        <strain evidence="3 4">NIE79</strain>
    </source>
</reference>
<feature type="domain" description="HTH marR-type" evidence="2">
    <location>
        <begin position="21"/>
        <end position="70"/>
    </location>
</feature>
<evidence type="ECO:0000256" key="1">
    <source>
        <dbReference type="ARBA" id="ARBA00006479"/>
    </source>
</evidence>
<name>A0ABS9MZL2_9ACTN</name>